<sequence length="153" mass="17240">MTEGCKSVVFARFHPSEEVSGFSTFLRDVRVASHIKLVKLMASLRTGARIEKGKAHFARECGSYIYVYIMGTLPEYQNRGLGSTLLSHISTIADSKGLPCYLESSSEDSRRFYERHGYSVRDTLYIDKGSPPLYLMSRPMKPSVSRETARSQT</sequence>
<organism evidence="2 3">
    <name type="scientific">Coccomyxa viridis</name>
    <dbReference type="NCBI Taxonomy" id="1274662"/>
    <lineage>
        <taxon>Eukaryota</taxon>
        <taxon>Viridiplantae</taxon>
        <taxon>Chlorophyta</taxon>
        <taxon>core chlorophytes</taxon>
        <taxon>Trebouxiophyceae</taxon>
        <taxon>Trebouxiophyceae incertae sedis</taxon>
        <taxon>Coccomyxaceae</taxon>
        <taxon>Coccomyxa</taxon>
    </lineage>
</organism>
<protein>
    <submittedName>
        <fullName evidence="2">G6631 protein</fullName>
    </submittedName>
</protein>
<keyword evidence="3" id="KW-1185">Reference proteome</keyword>
<dbReference type="Gene3D" id="3.40.630.30">
    <property type="match status" value="1"/>
</dbReference>
<dbReference type="InterPro" id="IPR000182">
    <property type="entry name" value="GNAT_dom"/>
</dbReference>
<gene>
    <name evidence="2" type="primary">g6631</name>
    <name evidence="2" type="ORF">VP750_LOCUS5671</name>
</gene>
<reference evidence="2 3" key="1">
    <citation type="submission" date="2024-06" db="EMBL/GenBank/DDBJ databases">
        <authorList>
            <person name="Kraege A."/>
            <person name="Thomma B."/>
        </authorList>
    </citation>
    <scope>NUCLEOTIDE SEQUENCE [LARGE SCALE GENOMIC DNA]</scope>
</reference>
<dbReference type="PROSITE" id="PS51186">
    <property type="entry name" value="GNAT"/>
    <property type="match status" value="1"/>
</dbReference>
<dbReference type="EMBL" id="CAXHTA020000009">
    <property type="protein sequence ID" value="CAL5224012.1"/>
    <property type="molecule type" value="Genomic_DNA"/>
</dbReference>
<proteinExistence type="predicted"/>
<accession>A0ABP1G2D3</accession>
<evidence type="ECO:0000259" key="1">
    <source>
        <dbReference type="PROSITE" id="PS51186"/>
    </source>
</evidence>
<feature type="domain" description="N-acetyltransferase" evidence="1">
    <location>
        <begin position="1"/>
        <end position="141"/>
    </location>
</feature>
<dbReference type="PANTHER" id="PTHR42791">
    <property type="entry name" value="GNAT FAMILY ACETYLTRANSFERASE"/>
    <property type="match status" value="1"/>
</dbReference>
<dbReference type="Proteomes" id="UP001497392">
    <property type="component" value="Unassembled WGS sequence"/>
</dbReference>
<comment type="caution">
    <text evidence="2">The sequence shown here is derived from an EMBL/GenBank/DDBJ whole genome shotgun (WGS) entry which is preliminary data.</text>
</comment>
<dbReference type="CDD" id="cd04301">
    <property type="entry name" value="NAT_SF"/>
    <property type="match status" value="1"/>
</dbReference>
<dbReference type="PANTHER" id="PTHR42791:SF1">
    <property type="entry name" value="N-ACETYLTRANSFERASE DOMAIN-CONTAINING PROTEIN"/>
    <property type="match status" value="1"/>
</dbReference>
<dbReference type="Pfam" id="PF13508">
    <property type="entry name" value="Acetyltransf_7"/>
    <property type="match status" value="1"/>
</dbReference>
<name>A0ABP1G2D3_9CHLO</name>
<dbReference type="SUPFAM" id="SSF55729">
    <property type="entry name" value="Acyl-CoA N-acyltransferases (Nat)"/>
    <property type="match status" value="1"/>
</dbReference>
<evidence type="ECO:0000313" key="3">
    <source>
        <dbReference type="Proteomes" id="UP001497392"/>
    </source>
</evidence>
<dbReference type="InterPro" id="IPR016181">
    <property type="entry name" value="Acyl_CoA_acyltransferase"/>
</dbReference>
<dbReference type="InterPro" id="IPR052523">
    <property type="entry name" value="Trichothecene_AcTrans"/>
</dbReference>
<evidence type="ECO:0000313" key="2">
    <source>
        <dbReference type="EMBL" id="CAL5224012.1"/>
    </source>
</evidence>